<dbReference type="SMART" id="SM00220">
    <property type="entry name" value="S_TKc"/>
    <property type="match status" value="1"/>
</dbReference>
<name>H2B073_KAZAF</name>
<dbReference type="KEGG" id="kaf:KAFR_0I02440"/>
<dbReference type="EC" id="2.7.11.1" evidence="1"/>
<dbReference type="PROSITE" id="PS00107">
    <property type="entry name" value="PROTEIN_KINASE_ATP"/>
    <property type="match status" value="1"/>
</dbReference>
<keyword evidence="3" id="KW-0808">Transferase</keyword>
<dbReference type="HOGENOM" id="CLU_000288_127_1_1"/>
<dbReference type="Gene3D" id="1.10.510.10">
    <property type="entry name" value="Transferase(Phosphotransferase) domain 1"/>
    <property type="match status" value="1"/>
</dbReference>
<dbReference type="RefSeq" id="XP_003959158.1">
    <property type="nucleotide sequence ID" value="XM_003959109.1"/>
</dbReference>
<evidence type="ECO:0000256" key="10">
    <source>
        <dbReference type="PROSITE-ProRule" id="PRU10141"/>
    </source>
</evidence>
<dbReference type="PANTHER" id="PTHR24343">
    <property type="entry name" value="SERINE/THREONINE KINASE"/>
    <property type="match status" value="1"/>
</dbReference>
<accession>H2B073</accession>
<dbReference type="InterPro" id="IPR011009">
    <property type="entry name" value="Kinase-like_dom_sf"/>
</dbReference>
<keyword evidence="4 10" id="KW-0547">Nucleotide-binding</keyword>
<dbReference type="OrthoDB" id="6513151at2759"/>
<evidence type="ECO:0000256" key="12">
    <source>
        <dbReference type="SAM" id="MobiDB-lite"/>
    </source>
</evidence>
<keyword evidence="2 11" id="KW-0723">Serine/threonine-protein kinase</keyword>
<dbReference type="GO" id="GO:0030007">
    <property type="term" value="P:intracellular potassium ion homeostasis"/>
    <property type="evidence" value="ECO:0007669"/>
    <property type="project" value="EnsemblFungi"/>
</dbReference>
<evidence type="ECO:0000256" key="11">
    <source>
        <dbReference type="RuleBase" id="RU000304"/>
    </source>
</evidence>
<dbReference type="GO" id="GO:0005829">
    <property type="term" value="C:cytosol"/>
    <property type="evidence" value="ECO:0007669"/>
    <property type="project" value="TreeGrafter"/>
</dbReference>
<comment type="catalytic activity">
    <reaction evidence="7">
        <text>L-threonyl-[protein] + ATP = O-phospho-L-threonyl-[protein] + ADP + H(+)</text>
        <dbReference type="Rhea" id="RHEA:46608"/>
        <dbReference type="Rhea" id="RHEA-COMP:11060"/>
        <dbReference type="Rhea" id="RHEA-COMP:11605"/>
        <dbReference type="ChEBI" id="CHEBI:15378"/>
        <dbReference type="ChEBI" id="CHEBI:30013"/>
        <dbReference type="ChEBI" id="CHEBI:30616"/>
        <dbReference type="ChEBI" id="CHEBI:61977"/>
        <dbReference type="ChEBI" id="CHEBI:456216"/>
        <dbReference type="EC" id="2.7.11.1"/>
    </reaction>
</comment>
<feature type="compositionally biased region" description="Low complexity" evidence="12">
    <location>
        <begin position="42"/>
        <end position="103"/>
    </location>
</feature>
<organism evidence="14 15">
    <name type="scientific">Kazachstania africana (strain ATCC 22294 / BCRC 22015 / CBS 2517 / CECT 1963 / NBRC 1671 / NRRL Y-8276)</name>
    <name type="common">Yeast</name>
    <name type="synonym">Kluyveromyces africanus</name>
    <dbReference type="NCBI Taxonomy" id="1071382"/>
    <lineage>
        <taxon>Eukaryota</taxon>
        <taxon>Fungi</taxon>
        <taxon>Dikarya</taxon>
        <taxon>Ascomycota</taxon>
        <taxon>Saccharomycotina</taxon>
        <taxon>Saccharomycetes</taxon>
        <taxon>Saccharomycetales</taxon>
        <taxon>Saccharomycetaceae</taxon>
        <taxon>Kazachstania</taxon>
    </lineage>
</organism>
<dbReference type="EMBL" id="HE650829">
    <property type="protein sequence ID" value="CCF60023.1"/>
    <property type="molecule type" value="Genomic_DNA"/>
</dbReference>
<dbReference type="PROSITE" id="PS50011">
    <property type="entry name" value="PROTEIN_KINASE_DOM"/>
    <property type="match status" value="1"/>
</dbReference>
<evidence type="ECO:0000256" key="1">
    <source>
        <dbReference type="ARBA" id="ARBA00012513"/>
    </source>
</evidence>
<evidence type="ECO:0000256" key="5">
    <source>
        <dbReference type="ARBA" id="ARBA00022777"/>
    </source>
</evidence>
<dbReference type="InterPro" id="IPR008271">
    <property type="entry name" value="Ser/Thr_kinase_AS"/>
</dbReference>
<dbReference type="PROSITE" id="PS00108">
    <property type="entry name" value="PROTEIN_KINASE_ST"/>
    <property type="match status" value="1"/>
</dbReference>
<protein>
    <recommendedName>
        <fullName evidence="1">non-specific serine/threonine protein kinase</fullName>
        <ecNumber evidence="1">2.7.11.1</ecNumber>
    </recommendedName>
    <alternativeName>
        <fullName evidence="9">Halotolerance protein 4</fullName>
    </alternativeName>
</protein>
<sequence>MTVATEQRSSRNVLTPKVDWFLRRNTGIKDTVSLMKDHRSKNSTVSVPSLSSASTNNNNSCSSSISSYSSNSTTSTSITSDNILDSSINNNTVTNNNNNNNTNNKKKCQRIIVHSDGSHSHFLKNQKRQENLSNLIKSILHNNQNKLGKDAVSLVPGIINGTIANNGGSSTHSAPPSLITNLVNAMEKVPSNESTLGSFEKKYGFCQEILGRGSFGTVRICYNKKEDGIVAVKEFKRKISSEESQEKYNKKLTSEFCISSSLNHINIVKTLDLYKDCKGNYCEVMEYCPGGDLFSLIVTHGKLNYLEADCFFKQLIQGVGYLHDMGICHRDLKPENLLLTSQGTLKITDFGSSECFRTAWEKSIHLVGGICGSMPYIAPEEFVLQEFDPRPVDIWACGVIYMAMRTGRHVWNCAKKDDQFYSKYLKSRKSMHGYEPIESLKRARCRNVLYSVLDPVPHRRITTKDILKSEWVREIKICHESKKPKN</sequence>
<dbReference type="InterPro" id="IPR017441">
    <property type="entry name" value="Protein_kinase_ATP_BS"/>
</dbReference>
<keyword evidence="5" id="KW-0418">Kinase</keyword>
<feature type="domain" description="Protein kinase" evidence="13">
    <location>
        <begin position="204"/>
        <end position="472"/>
    </location>
</feature>
<evidence type="ECO:0000313" key="15">
    <source>
        <dbReference type="Proteomes" id="UP000005220"/>
    </source>
</evidence>
<dbReference type="FunFam" id="1.10.510.10:FF:000183">
    <property type="entry name" value="Serine/threonine-protein kinase hal4"/>
    <property type="match status" value="1"/>
</dbReference>
<evidence type="ECO:0000256" key="7">
    <source>
        <dbReference type="ARBA" id="ARBA00047899"/>
    </source>
</evidence>
<dbReference type="SUPFAM" id="SSF56112">
    <property type="entry name" value="Protein kinase-like (PK-like)"/>
    <property type="match status" value="1"/>
</dbReference>
<evidence type="ECO:0000256" key="8">
    <source>
        <dbReference type="ARBA" id="ARBA00048679"/>
    </source>
</evidence>
<dbReference type="PANTHER" id="PTHR24343:SF558">
    <property type="entry name" value="PROTEIN KINASE DOMAIN-CONTAINING PROTEIN"/>
    <property type="match status" value="1"/>
</dbReference>
<dbReference type="FunCoup" id="H2B073">
    <property type="interactions" value="207"/>
</dbReference>
<dbReference type="AlphaFoldDB" id="H2B073"/>
<feature type="binding site" evidence="10">
    <location>
        <position position="233"/>
    </location>
    <ligand>
        <name>ATP</name>
        <dbReference type="ChEBI" id="CHEBI:30616"/>
    </ligand>
</feature>
<dbReference type="GeneID" id="13883659"/>
<evidence type="ECO:0000256" key="4">
    <source>
        <dbReference type="ARBA" id="ARBA00022741"/>
    </source>
</evidence>
<dbReference type="Proteomes" id="UP000005220">
    <property type="component" value="Chromosome 9"/>
</dbReference>
<evidence type="ECO:0000256" key="9">
    <source>
        <dbReference type="ARBA" id="ARBA00078109"/>
    </source>
</evidence>
<gene>
    <name evidence="14" type="primary">KAFR0I02440</name>
    <name evidence="14" type="ORF">KAFR_0I02440</name>
</gene>
<evidence type="ECO:0000256" key="2">
    <source>
        <dbReference type="ARBA" id="ARBA00022527"/>
    </source>
</evidence>
<dbReference type="InParanoid" id="H2B073"/>
<reference evidence="14 15" key="1">
    <citation type="journal article" date="2011" name="Proc. Natl. Acad. Sci. U.S.A.">
        <title>Evolutionary erosion of yeast sex chromosomes by mating-type switching accidents.</title>
        <authorList>
            <person name="Gordon J.L."/>
            <person name="Armisen D."/>
            <person name="Proux-Wera E."/>
            <person name="Oheigeartaigh S.S."/>
            <person name="Byrne K.P."/>
            <person name="Wolfe K.H."/>
        </authorList>
    </citation>
    <scope>NUCLEOTIDE SEQUENCE [LARGE SCALE GENOMIC DNA]</scope>
    <source>
        <strain evidence="15">ATCC 22294 / BCRC 22015 / CBS 2517 / CECT 1963 / NBRC 1671 / NRRL Y-8276</strain>
    </source>
</reference>
<dbReference type="Pfam" id="PF00069">
    <property type="entry name" value="Pkinase"/>
    <property type="match status" value="1"/>
</dbReference>
<feature type="region of interest" description="Disordered" evidence="12">
    <location>
        <begin position="32"/>
        <end position="105"/>
    </location>
</feature>
<dbReference type="eggNOG" id="KOG0590">
    <property type="taxonomic scope" value="Eukaryota"/>
</dbReference>
<dbReference type="CDD" id="cd13994">
    <property type="entry name" value="STKc_HAL4_like"/>
    <property type="match status" value="1"/>
</dbReference>
<dbReference type="STRING" id="1071382.H2B073"/>
<evidence type="ECO:0000259" key="13">
    <source>
        <dbReference type="PROSITE" id="PS50011"/>
    </source>
</evidence>
<comment type="catalytic activity">
    <reaction evidence="8">
        <text>L-seryl-[protein] + ATP = O-phospho-L-seryl-[protein] + ADP + H(+)</text>
        <dbReference type="Rhea" id="RHEA:17989"/>
        <dbReference type="Rhea" id="RHEA-COMP:9863"/>
        <dbReference type="Rhea" id="RHEA-COMP:11604"/>
        <dbReference type="ChEBI" id="CHEBI:15378"/>
        <dbReference type="ChEBI" id="CHEBI:29999"/>
        <dbReference type="ChEBI" id="CHEBI:30616"/>
        <dbReference type="ChEBI" id="CHEBI:83421"/>
        <dbReference type="ChEBI" id="CHEBI:456216"/>
        <dbReference type="EC" id="2.7.11.1"/>
    </reaction>
</comment>
<keyword evidence="6 10" id="KW-0067">ATP-binding</keyword>
<comment type="similarity">
    <text evidence="11">Belongs to the protein kinase superfamily.</text>
</comment>
<evidence type="ECO:0000256" key="3">
    <source>
        <dbReference type="ARBA" id="ARBA00022679"/>
    </source>
</evidence>
<evidence type="ECO:0000256" key="6">
    <source>
        <dbReference type="ARBA" id="ARBA00022840"/>
    </source>
</evidence>
<evidence type="ECO:0000313" key="14">
    <source>
        <dbReference type="EMBL" id="CCF60023.1"/>
    </source>
</evidence>
<keyword evidence="15" id="KW-1185">Reference proteome</keyword>
<dbReference type="InterPro" id="IPR000719">
    <property type="entry name" value="Prot_kinase_dom"/>
</dbReference>
<dbReference type="GO" id="GO:0005524">
    <property type="term" value="F:ATP binding"/>
    <property type="evidence" value="ECO:0007669"/>
    <property type="project" value="UniProtKB-UniRule"/>
</dbReference>
<proteinExistence type="inferred from homology"/>
<dbReference type="GO" id="GO:0004674">
    <property type="term" value="F:protein serine/threonine kinase activity"/>
    <property type="evidence" value="ECO:0007669"/>
    <property type="project" value="UniProtKB-KW"/>
</dbReference>